<evidence type="ECO:0000313" key="3">
    <source>
        <dbReference type="EMBL" id="GMG86464.1"/>
    </source>
</evidence>
<dbReference type="CDD" id="cd13585">
    <property type="entry name" value="PBP2_TMBP_like"/>
    <property type="match status" value="1"/>
</dbReference>
<dbReference type="SUPFAM" id="SSF53850">
    <property type="entry name" value="Periplasmic binding protein-like II"/>
    <property type="match status" value="1"/>
</dbReference>
<comment type="subcellular location">
    <subcellularLocation>
        <location evidence="1">Periplasm</location>
    </subcellularLocation>
</comment>
<dbReference type="EMBL" id="BSYJ01000002">
    <property type="protein sequence ID" value="GMG86464.1"/>
    <property type="molecule type" value="Genomic_DNA"/>
</dbReference>
<dbReference type="InterPro" id="IPR006059">
    <property type="entry name" value="SBP"/>
</dbReference>
<name>A0ABQ6LWL2_9GAMM</name>
<comment type="similarity">
    <text evidence="2">Belongs to the bacterial solute-binding protein 1 family.</text>
</comment>
<dbReference type="PANTHER" id="PTHR43649:SF12">
    <property type="entry name" value="DIACETYLCHITOBIOSE BINDING PROTEIN DASA"/>
    <property type="match status" value="1"/>
</dbReference>
<evidence type="ECO:0000256" key="1">
    <source>
        <dbReference type="ARBA" id="ARBA00004418"/>
    </source>
</evidence>
<dbReference type="Gene3D" id="3.40.190.10">
    <property type="entry name" value="Periplasmic binding protein-like II"/>
    <property type="match status" value="2"/>
</dbReference>
<dbReference type="PANTHER" id="PTHR43649">
    <property type="entry name" value="ARABINOSE-BINDING PROTEIN-RELATED"/>
    <property type="match status" value="1"/>
</dbReference>
<evidence type="ECO:0000313" key="4">
    <source>
        <dbReference type="Proteomes" id="UP001224392"/>
    </source>
</evidence>
<comment type="caution">
    <text evidence="3">The sequence shown here is derived from an EMBL/GenBank/DDBJ whole genome shotgun (WGS) entry which is preliminary data.</text>
</comment>
<organism evidence="3 4">
    <name type="scientific">Biformimicrobium ophioploci</name>
    <dbReference type="NCBI Taxonomy" id="3036711"/>
    <lineage>
        <taxon>Bacteria</taxon>
        <taxon>Pseudomonadati</taxon>
        <taxon>Pseudomonadota</taxon>
        <taxon>Gammaproteobacteria</taxon>
        <taxon>Cellvibrionales</taxon>
        <taxon>Microbulbiferaceae</taxon>
        <taxon>Biformimicrobium</taxon>
    </lineage>
</organism>
<dbReference type="InterPro" id="IPR050490">
    <property type="entry name" value="Bact_solute-bd_prot1"/>
</dbReference>
<proteinExistence type="inferred from homology"/>
<dbReference type="Proteomes" id="UP001224392">
    <property type="component" value="Unassembled WGS sequence"/>
</dbReference>
<dbReference type="Pfam" id="PF01547">
    <property type="entry name" value="SBP_bac_1"/>
    <property type="match status" value="1"/>
</dbReference>
<accession>A0ABQ6LWL2</accession>
<protein>
    <submittedName>
        <fullName evidence="3">Sugar ABC transporter substrate-binding protein</fullName>
    </submittedName>
</protein>
<evidence type="ECO:0000256" key="2">
    <source>
        <dbReference type="ARBA" id="ARBA00008520"/>
    </source>
</evidence>
<gene>
    <name evidence="3" type="ORF">MNKW57_07850</name>
</gene>
<keyword evidence="4" id="KW-1185">Reference proteome</keyword>
<reference evidence="3 4" key="1">
    <citation type="submission" date="2023-04" db="EMBL/GenBank/DDBJ databases">
        <title>Marinobulbifer ophiurae gen. nov., sp. Nov., isolate from tissue of brittle star Ophioplocus japonicus.</title>
        <authorList>
            <person name="Kawano K."/>
            <person name="Sawayama S."/>
            <person name="Nakagawa S."/>
        </authorList>
    </citation>
    <scope>NUCLEOTIDE SEQUENCE [LARGE SCALE GENOMIC DNA]</scope>
    <source>
        <strain evidence="3 4">NKW57</strain>
    </source>
</reference>
<sequence>MQLSPFHDEYVNGMIAAFEQDNPDVRVKWVDVPWKEMEKKVLASVAARTPPDLVNLNPQFAAKLAEYGALANPEHFLSEAQVATYLPNIWGANRYRGEAFAIPWYLSTTITIYNRELLQAAGAEVPANHAQLLQTARLVREKFDRYVYFPAMDGSRPLEDMVAMGASLLNARATGAGFEGESGRAFFSFYRDLFQQGLVPRNVLTEGHRKAVELFQSGEVTMITTGMQFLESIRVNSPALYEKVGIAPQLKAAAAPFSVAAMNLAVPELSPNKEAAFRFAAFVTSHENQMALARRVPLLPSTRQSFDDPFFLPPAASAPLIAHARALSAQQTLKGEVLVPPLPGYSKLRNSFVFNLQAAMVGQLSVEEAVEQVADTWALFLGDNRVEEE</sequence>